<sequence length="86" mass="9994">MEARVLPHMKLDVSVRGQEFYDPCDSGCPAGYLRNQYGECVSRRQCERMGIDRDVVQESPQCHHNRDCNRHCHRGGRCHHGRCICH</sequence>
<protein>
    <submittedName>
        <fullName evidence="1">Uncharacterized protein</fullName>
    </submittedName>
</protein>
<dbReference type="EMBL" id="BMAV01017442">
    <property type="protein sequence ID" value="GFY69087.1"/>
    <property type="molecule type" value="Genomic_DNA"/>
</dbReference>
<accession>A0A8X6YBK3</accession>
<gene>
    <name evidence="1" type="ORF">TNIN_493591</name>
</gene>
<reference evidence="1" key="1">
    <citation type="submission" date="2020-08" db="EMBL/GenBank/DDBJ databases">
        <title>Multicomponent nature underlies the extraordinary mechanical properties of spider dragline silk.</title>
        <authorList>
            <person name="Kono N."/>
            <person name="Nakamura H."/>
            <person name="Mori M."/>
            <person name="Yoshida Y."/>
            <person name="Ohtoshi R."/>
            <person name="Malay A.D."/>
            <person name="Moran D.A.P."/>
            <person name="Tomita M."/>
            <person name="Numata K."/>
            <person name="Arakawa K."/>
        </authorList>
    </citation>
    <scope>NUCLEOTIDE SEQUENCE</scope>
</reference>
<name>A0A8X6YBK3_9ARAC</name>
<dbReference type="AlphaFoldDB" id="A0A8X6YBK3"/>
<comment type="caution">
    <text evidence="1">The sequence shown here is derived from an EMBL/GenBank/DDBJ whole genome shotgun (WGS) entry which is preliminary data.</text>
</comment>
<evidence type="ECO:0000313" key="1">
    <source>
        <dbReference type="EMBL" id="GFY69087.1"/>
    </source>
</evidence>
<keyword evidence="2" id="KW-1185">Reference proteome</keyword>
<evidence type="ECO:0000313" key="2">
    <source>
        <dbReference type="Proteomes" id="UP000886998"/>
    </source>
</evidence>
<proteinExistence type="predicted"/>
<organism evidence="1 2">
    <name type="scientific">Trichonephila inaurata madagascariensis</name>
    <dbReference type="NCBI Taxonomy" id="2747483"/>
    <lineage>
        <taxon>Eukaryota</taxon>
        <taxon>Metazoa</taxon>
        <taxon>Ecdysozoa</taxon>
        <taxon>Arthropoda</taxon>
        <taxon>Chelicerata</taxon>
        <taxon>Arachnida</taxon>
        <taxon>Araneae</taxon>
        <taxon>Araneomorphae</taxon>
        <taxon>Entelegynae</taxon>
        <taxon>Araneoidea</taxon>
        <taxon>Nephilidae</taxon>
        <taxon>Trichonephila</taxon>
        <taxon>Trichonephila inaurata</taxon>
    </lineage>
</organism>
<dbReference type="Proteomes" id="UP000886998">
    <property type="component" value="Unassembled WGS sequence"/>
</dbReference>
<dbReference type="OrthoDB" id="10466421at2759"/>